<accession>A0AAW0GL61</accession>
<evidence type="ECO:0000256" key="4">
    <source>
        <dbReference type="SAM" id="Phobius"/>
    </source>
</evidence>
<dbReference type="InterPro" id="IPR001452">
    <property type="entry name" value="SH3_domain"/>
</dbReference>
<keyword evidence="4" id="KW-1133">Transmembrane helix</keyword>
<dbReference type="SMART" id="SM00326">
    <property type="entry name" value="SH3"/>
    <property type="match status" value="1"/>
</dbReference>
<dbReference type="InterPro" id="IPR035521">
    <property type="entry name" value="Fus1_SH3"/>
</dbReference>
<dbReference type="PROSITE" id="PS50002">
    <property type="entry name" value="SH3"/>
    <property type="match status" value="1"/>
</dbReference>
<dbReference type="SUPFAM" id="SSF50044">
    <property type="entry name" value="SH3-domain"/>
    <property type="match status" value="1"/>
</dbReference>
<dbReference type="EMBL" id="JASBNA010000003">
    <property type="protein sequence ID" value="KAK7694088.1"/>
    <property type="molecule type" value="Genomic_DNA"/>
</dbReference>
<reference evidence="6 7" key="1">
    <citation type="submission" date="2022-09" db="EMBL/GenBank/DDBJ databases">
        <authorList>
            <person name="Palmer J.M."/>
        </authorList>
    </citation>
    <scope>NUCLEOTIDE SEQUENCE [LARGE SCALE GENOMIC DNA]</scope>
    <source>
        <strain evidence="6 7">DSM 7382</strain>
    </source>
</reference>
<comment type="caution">
    <text evidence="6">The sequence shown here is derived from an EMBL/GenBank/DDBJ whole genome shotgun (WGS) entry which is preliminary data.</text>
</comment>
<evidence type="ECO:0000313" key="6">
    <source>
        <dbReference type="EMBL" id="KAK7694088.1"/>
    </source>
</evidence>
<feature type="domain" description="SH3" evidence="5">
    <location>
        <begin position="268"/>
        <end position="331"/>
    </location>
</feature>
<gene>
    <name evidence="6" type="ORF">QCA50_003664</name>
</gene>
<evidence type="ECO:0000256" key="3">
    <source>
        <dbReference type="SAM" id="MobiDB-lite"/>
    </source>
</evidence>
<dbReference type="Proteomes" id="UP001385951">
    <property type="component" value="Unassembled WGS sequence"/>
</dbReference>
<dbReference type="Gene3D" id="2.30.30.40">
    <property type="entry name" value="SH3 Domains"/>
    <property type="match status" value="1"/>
</dbReference>
<dbReference type="InterPro" id="IPR036028">
    <property type="entry name" value="SH3-like_dom_sf"/>
</dbReference>
<dbReference type="CDD" id="cd11854">
    <property type="entry name" value="SH3_Fus1p"/>
    <property type="match status" value="1"/>
</dbReference>
<sequence length="350" mass="38147">MASEITVRHLSSSRRHWTREIKHREVEPSSTVIVTAKVTPTATEGSSNVPVVTPLPTSVKALTGFIVVLGVLVLGIAAWRIGAWRRRKIRTRHAAASSKILAGLSTFEKSSTIDISANRQTLDEKSGYTVPIIPAIYPIEFPALPVPAHSPNKAVKKGTNRFIGSLSFSTKISPPPQEITPPPYDATTPPSSQLTARPPSNANGKVNLQVEVPLRPDVATTTLSLNTGVAPSPIPSPRTSSYGAYAPDSAWKTPATGRPRSKSFNTKRFPRLMVVTCTFVPSLTDELAIKVGETLRLVEEYEDEWCLVQRIGRPDAAKGVIPRFCLQERPEIVASLPKHKKGMSHSNLRY</sequence>
<protein>
    <recommendedName>
        <fullName evidence="5">SH3 domain-containing protein</fullName>
    </recommendedName>
</protein>
<dbReference type="Pfam" id="PF07653">
    <property type="entry name" value="SH3_2"/>
    <property type="match status" value="1"/>
</dbReference>
<dbReference type="AlphaFoldDB" id="A0AAW0GL61"/>
<feature type="region of interest" description="Disordered" evidence="3">
    <location>
        <begin position="166"/>
        <end position="204"/>
    </location>
</feature>
<evidence type="ECO:0000256" key="2">
    <source>
        <dbReference type="PROSITE-ProRule" id="PRU00192"/>
    </source>
</evidence>
<feature type="transmembrane region" description="Helical" evidence="4">
    <location>
        <begin position="61"/>
        <end position="82"/>
    </location>
</feature>
<keyword evidence="7" id="KW-1185">Reference proteome</keyword>
<keyword evidence="4" id="KW-0812">Transmembrane</keyword>
<proteinExistence type="predicted"/>
<evidence type="ECO:0000313" key="7">
    <source>
        <dbReference type="Proteomes" id="UP001385951"/>
    </source>
</evidence>
<keyword evidence="4" id="KW-0472">Membrane</keyword>
<organism evidence="6 7">
    <name type="scientific">Cerrena zonata</name>
    <dbReference type="NCBI Taxonomy" id="2478898"/>
    <lineage>
        <taxon>Eukaryota</taxon>
        <taxon>Fungi</taxon>
        <taxon>Dikarya</taxon>
        <taxon>Basidiomycota</taxon>
        <taxon>Agaricomycotina</taxon>
        <taxon>Agaricomycetes</taxon>
        <taxon>Polyporales</taxon>
        <taxon>Cerrenaceae</taxon>
        <taxon>Cerrena</taxon>
    </lineage>
</organism>
<feature type="compositionally biased region" description="Polar residues" evidence="3">
    <location>
        <begin position="188"/>
        <end position="204"/>
    </location>
</feature>
<evidence type="ECO:0000256" key="1">
    <source>
        <dbReference type="ARBA" id="ARBA00022443"/>
    </source>
</evidence>
<keyword evidence="1 2" id="KW-0728">SH3 domain</keyword>
<feature type="compositionally biased region" description="Pro residues" evidence="3">
    <location>
        <begin position="173"/>
        <end position="184"/>
    </location>
</feature>
<evidence type="ECO:0000259" key="5">
    <source>
        <dbReference type="PROSITE" id="PS50002"/>
    </source>
</evidence>
<name>A0AAW0GL61_9APHY</name>